<keyword evidence="7" id="KW-0809">Transit peptide</keyword>
<evidence type="ECO:0000313" key="15">
    <source>
        <dbReference type="WBParaSite" id="MBELARI_LOCUS19589"/>
    </source>
</evidence>
<dbReference type="InterPro" id="IPR001680">
    <property type="entry name" value="WD40_rpt"/>
</dbReference>
<keyword evidence="3 12" id="KW-0489">Methyltransferase</keyword>
<feature type="binding site" evidence="12">
    <location>
        <position position="673"/>
    </location>
    <ligand>
        <name>S-adenosyl-L-methionine</name>
        <dbReference type="ChEBI" id="CHEBI:59789"/>
    </ligand>
</feature>
<dbReference type="GO" id="GO:0031167">
    <property type="term" value="P:rRNA methylation"/>
    <property type="evidence" value="ECO:0007669"/>
    <property type="project" value="TreeGrafter"/>
</dbReference>
<evidence type="ECO:0000256" key="4">
    <source>
        <dbReference type="ARBA" id="ARBA00022679"/>
    </source>
</evidence>
<organism evidence="14 15">
    <name type="scientific">Mesorhabditis belari</name>
    <dbReference type="NCBI Taxonomy" id="2138241"/>
    <lineage>
        <taxon>Eukaryota</taxon>
        <taxon>Metazoa</taxon>
        <taxon>Ecdysozoa</taxon>
        <taxon>Nematoda</taxon>
        <taxon>Chromadorea</taxon>
        <taxon>Rhabditida</taxon>
        <taxon>Rhabditina</taxon>
        <taxon>Rhabditomorpha</taxon>
        <taxon>Rhabditoidea</taxon>
        <taxon>Rhabditidae</taxon>
        <taxon>Mesorhabditinae</taxon>
        <taxon>Mesorhabditis</taxon>
    </lineage>
</organism>
<name>A0AAF3F1J5_9BILA</name>
<dbReference type="Proteomes" id="UP000887575">
    <property type="component" value="Unassembled WGS sequence"/>
</dbReference>
<dbReference type="InterPro" id="IPR049560">
    <property type="entry name" value="MeTrfase_RsmB-F_NOP2_cat"/>
</dbReference>
<feature type="repeat" description="WD" evidence="11">
    <location>
        <begin position="132"/>
        <end position="173"/>
    </location>
</feature>
<evidence type="ECO:0000256" key="7">
    <source>
        <dbReference type="ARBA" id="ARBA00022946"/>
    </source>
</evidence>
<keyword evidence="2" id="KW-0698">rRNA processing</keyword>
<keyword evidence="4 12" id="KW-0808">Transferase</keyword>
<evidence type="ECO:0000313" key="14">
    <source>
        <dbReference type="Proteomes" id="UP000887575"/>
    </source>
</evidence>
<reference evidence="15" key="1">
    <citation type="submission" date="2024-02" db="UniProtKB">
        <authorList>
            <consortium name="WormBaseParasite"/>
        </authorList>
    </citation>
    <scope>IDENTIFICATION</scope>
</reference>
<feature type="binding site" evidence="12">
    <location>
        <begin position="598"/>
        <end position="604"/>
    </location>
    <ligand>
        <name>S-adenosyl-L-methionine</name>
        <dbReference type="ChEBI" id="CHEBI:59789"/>
    </ligand>
</feature>
<evidence type="ECO:0000256" key="5">
    <source>
        <dbReference type="ARBA" id="ARBA00022691"/>
    </source>
</evidence>
<dbReference type="SUPFAM" id="SSF53335">
    <property type="entry name" value="S-adenosyl-L-methionine-dependent methyltransferases"/>
    <property type="match status" value="1"/>
</dbReference>
<dbReference type="InterPro" id="IPR024977">
    <property type="entry name" value="Apc4-like_WD40_dom"/>
</dbReference>
<dbReference type="GO" id="GO:0005762">
    <property type="term" value="C:mitochondrial large ribosomal subunit"/>
    <property type="evidence" value="ECO:0007669"/>
    <property type="project" value="TreeGrafter"/>
</dbReference>
<dbReference type="SMART" id="SM00320">
    <property type="entry name" value="WD40"/>
    <property type="match status" value="6"/>
</dbReference>
<keyword evidence="6 12" id="KW-0694">RNA-binding</keyword>
<evidence type="ECO:0000256" key="10">
    <source>
        <dbReference type="ARBA" id="ARBA00049302"/>
    </source>
</evidence>
<feature type="active site" description="Nucleophile" evidence="12">
    <location>
        <position position="728"/>
    </location>
</feature>
<evidence type="ECO:0000259" key="13">
    <source>
        <dbReference type="PROSITE" id="PS51686"/>
    </source>
</evidence>
<keyword evidence="8" id="KW-0496">Mitochondrion</keyword>
<dbReference type="PROSITE" id="PS50082">
    <property type="entry name" value="WD_REPEATS_2"/>
    <property type="match status" value="1"/>
</dbReference>
<evidence type="ECO:0000256" key="9">
    <source>
        <dbReference type="ARBA" id="ARBA00042050"/>
    </source>
</evidence>
<proteinExistence type="inferred from homology"/>
<dbReference type="InterPro" id="IPR001678">
    <property type="entry name" value="MeTrfase_RsmB-F_NOP2_dom"/>
</dbReference>
<dbReference type="AlphaFoldDB" id="A0AAF3F1J5"/>
<protein>
    <recommendedName>
        <fullName evidence="9">NOL1/NOP2/Sun domain family member 4</fullName>
    </recommendedName>
</protein>
<comment type="catalytic activity">
    <reaction evidence="10">
        <text>a cytidine in rRNA + S-adenosyl-L-methionine = a 5-methylcytidine in rRNA + S-adenosyl-L-homocysteine + H(+)</text>
        <dbReference type="Rhea" id="RHEA:61484"/>
        <dbReference type="Rhea" id="RHEA-COMP:15836"/>
        <dbReference type="Rhea" id="RHEA-COMP:15837"/>
        <dbReference type="ChEBI" id="CHEBI:15378"/>
        <dbReference type="ChEBI" id="CHEBI:57856"/>
        <dbReference type="ChEBI" id="CHEBI:59789"/>
        <dbReference type="ChEBI" id="CHEBI:74483"/>
        <dbReference type="ChEBI" id="CHEBI:82748"/>
    </reaction>
</comment>
<evidence type="ECO:0000256" key="2">
    <source>
        <dbReference type="ARBA" id="ARBA00022552"/>
    </source>
</evidence>
<dbReference type="InterPro" id="IPR036322">
    <property type="entry name" value="WD40_repeat_dom_sf"/>
</dbReference>
<accession>A0AAF3F1J5</accession>
<sequence length="804" mass="89087">MAPIVADEVEVIVQHDWFQSISTPPHKFFVGMRQSETKTTFFDAIVSPKDGSIEVERTDRIAAHVKGRSLQVFLNTGESTYFVAPLIEFGVIHKASIQTVDVTPSGSMMLTSDANGILRVSSTTDGRLLRELEGHSLHLSSAKVFPSGLVVLAGGGDLQLRVWSIETAEIARTLKGHRMAITDAQIIGIGKDVISCSRDGTGKRWNCGRGECDITWSPDAGECNSIALSPDAMKVAIACSLNKIAIYPIDGDVMLTSISVPGSPSSLAFSPCGSRLACGDENGAVYVFDPHSGQLILHLRTKRGRVEKVAWRPEGIFVAYHNGTIAVYDADDFKPYPKFELSGGDCDPIYDFCFHNDERMLAQTLLRVRFPIAQAIRGKRNKFKPKIAKTRPERTPSVCALDHFDFYYKPFFGKSSWESNVALLQEEGTFDLLKKVQDGTADKNTTKKMKKMNELAKEETQKIFAEMDGGASTSNLLKTAEELDMMRTEAGMGEFNPTRGELSQGERHFGNTKLKKEQKELQITGYEGEGIRLPSRPHFISYPKNLRIQVMQRCDISRYPPPMRDESQVPGWWLLDGGSVVPILAMGFEEGDTFMDMCAAPGGKSLLALLTKLPKKIICNDYKLARLGDLKRSLSIYVPAECPDAEKIILKRKDASNLAQWDEFNVYDKVLADVPCLSDRLSVGQDEGNLFELQHTQKRLDLPQLQTKILINALRSARVGGSVVYSTCTLSPSQNEAVIENAVAIAEQQFGIKVVEESLSLLKNHLAATGLYRFNDETQRGILVLPFLPSNFGPMYVCKLHRLK</sequence>
<keyword evidence="5 12" id="KW-0949">S-adenosyl-L-methionine</keyword>
<dbReference type="WBParaSite" id="MBELARI_LOCUS19589">
    <property type="protein sequence ID" value="MBELARI_LOCUS19589"/>
    <property type="gene ID" value="MBELARI_LOCUS19589"/>
</dbReference>
<dbReference type="PROSITE" id="PS50294">
    <property type="entry name" value="WD_REPEATS_REGION"/>
    <property type="match status" value="1"/>
</dbReference>
<comment type="subcellular location">
    <subcellularLocation>
        <location evidence="1">Mitochondrion</location>
    </subcellularLocation>
</comment>
<evidence type="ECO:0000256" key="8">
    <source>
        <dbReference type="ARBA" id="ARBA00023128"/>
    </source>
</evidence>
<dbReference type="Gene3D" id="3.40.50.150">
    <property type="entry name" value="Vaccinia Virus protein VP39"/>
    <property type="match status" value="1"/>
</dbReference>
<dbReference type="InterPro" id="IPR015943">
    <property type="entry name" value="WD40/YVTN_repeat-like_dom_sf"/>
</dbReference>
<evidence type="ECO:0000256" key="12">
    <source>
        <dbReference type="PROSITE-ProRule" id="PRU01023"/>
    </source>
</evidence>
<dbReference type="InterPro" id="IPR029063">
    <property type="entry name" value="SAM-dependent_MTases_sf"/>
</dbReference>
<keyword evidence="14" id="KW-1185">Reference proteome</keyword>
<dbReference type="Pfam" id="PF01189">
    <property type="entry name" value="Methyltr_RsmB-F"/>
    <property type="match status" value="1"/>
</dbReference>
<evidence type="ECO:0000256" key="1">
    <source>
        <dbReference type="ARBA" id="ARBA00004173"/>
    </source>
</evidence>
<comment type="similarity">
    <text evidence="12">Belongs to the class I-like SAM-binding methyltransferase superfamily. RsmB/NOP family.</text>
</comment>
<dbReference type="Gene3D" id="6.20.240.40">
    <property type="match status" value="1"/>
</dbReference>
<dbReference type="Gene3D" id="2.130.10.10">
    <property type="entry name" value="YVTN repeat-like/Quinoprotein amine dehydrogenase"/>
    <property type="match status" value="2"/>
</dbReference>
<dbReference type="PANTHER" id="PTHR22808:SF3">
    <property type="entry name" value="5-METHYLCYTOSINE RRNA METHYLTRANSFERASE NSUN4"/>
    <property type="match status" value="1"/>
</dbReference>
<dbReference type="FunFam" id="3.40.50.150:FF:000055">
    <property type="entry name" value="5-methylcytosine rRNA methyltransferase NSUN4"/>
    <property type="match status" value="1"/>
</dbReference>
<feature type="domain" description="SAM-dependent MTase RsmB/NOP-type" evidence="13">
    <location>
        <begin position="497"/>
        <end position="803"/>
    </location>
</feature>
<evidence type="ECO:0000256" key="6">
    <source>
        <dbReference type="ARBA" id="ARBA00022884"/>
    </source>
</evidence>
<feature type="binding site" evidence="12">
    <location>
        <position position="621"/>
    </location>
    <ligand>
        <name>S-adenosyl-L-methionine</name>
        <dbReference type="ChEBI" id="CHEBI:59789"/>
    </ligand>
</feature>
<dbReference type="PROSITE" id="PS51686">
    <property type="entry name" value="SAM_MT_RSMB_NOP"/>
    <property type="match status" value="1"/>
</dbReference>
<dbReference type="InterPro" id="IPR023267">
    <property type="entry name" value="RCMT"/>
</dbReference>
<evidence type="ECO:0000256" key="3">
    <source>
        <dbReference type="ARBA" id="ARBA00022603"/>
    </source>
</evidence>
<dbReference type="GO" id="GO:0003723">
    <property type="term" value="F:RNA binding"/>
    <property type="evidence" value="ECO:0007669"/>
    <property type="project" value="UniProtKB-UniRule"/>
</dbReference>
<dbReference type="SUPFAM" id="SSF50978">
    <property type="entry name" value="WD40 repeat-like"/>
    <property type="match status" value="1"/>
</dbReference>
<dbReference type="PANTHER" id="PTHR22808">
    <property type="entry name" value="NCL1 YEAST -RELATED NOL1/NOP2/FMU SUN DOMAIN-CONTAINING"/>
    <property type="match status" value="1"/>
</dbReference>
<keyword evidence="11" id="KW-0853">WD repeat</keyword>
<dbReference type="GO" id="GO:0008173">
    <property type="term" value="F:RNA methyltransferase activity"/>
    <property type="evidence" value="ECO:0007669"/>
    <property type="project" value="InterPro"/>
</dbReference>
<feature type="binding site" evidence="12">
    <location>
        <position position="654"/>
    </location>
    <ligand>
        <name>S-adenosyl-L-methionine</name>
        <dbReference type="ChEBI" id="CHEBI:59789"/>
    </ligand>
</feature>
<evidence type="ECO:0000256" key="11">
    <source>
        <dbReference type="PROSITE-ProRule" id="PRU00221"/>
    </source>
</evidence>
<dbReference type="Pfam" id="PF00400">
    <property type="entry name" value="WD40"/>
    <property type="match status" value="1"/>
</dbReference>
<dbReference type="Pfam" id="PF12894">
    <property type="entry name" value="ANAPC4_WD40"/>
    <property type="match status" value="1"/>
</dbReference>